<dbReference type="InterPro" id="IPR050475">
    <property type="entry name" value="Prenyltransferase_related"/>
</dbReference>
<dbReference type="EMBL" id="JAFCNB010000024">
    <property type="protein sequence ID" value="MBP2707900.1"/>
    <property type="molecule type" value="Genomic_DNA"/>
</dbReference>
<dbReference type="RefSeq" id="WP_210159160.1">
    <property type="nucleotide sequence ID" value="NZ_JAFCNB010000024.1"/>
</dbReference>
<dbReference type="PANTHER" id="PTHR42723">
    <property type="entry name" value="CHLOROPHYLL SYNTHASE"/>
    <property type="match status" value="1"/>
</dbReference>
<reference evidence="6" key="1">
    <citation type="submission" date="2021-02" db="EMBL/GenBank/DDBJ databases">
        <title>Draft genome sequence of Microbispora sp. RL4-1S isolated from rice leaves in Thailand.</title>
        <authorList>
            <person name="Muangham S."/>
            <person name="Duangmal K."/>
        </authorList>
    </citation>
    <scope>NUCLEOTIDE SEQUENCE</scope>
    <source>
        <strain evidence="6">RL4-1S</strain>
    </source>
</reference>
<accession>A0A940WLM1</accession>
<evidence type="ECO:0000256" key="2">
    <source>
        <dbReference type="ARBA" id="ARBA00022692"/>
    </source>
</evidence>
<dbReference type="InterPro" id="IPR044878">
    <property type="entry name" value="UbiA_sf"/>
</dbReference>
<dbReference type="GO" id="GO:0016020">
    <property type="term" value="C:membrane"/>
    <property type="evidence" value="ECO:0007669"/>
    <property type="project" value="UniProtKB-SubCell"/>
</dbReference>
<keyword evidence="3 5" id="KW-1133">Transmembrane helix</keyword>
<keyword evidence="2 5" id="KW-0812">Transmembrane</keyword>
<feature type="transmembrane region" description="Helical" evidence="5">
    <location>
        <begin position="96"/>
        <end position="115"/>
    </location>
</feature>
<dbReference type="GO" id="GO:0016765">
    <property type="term" value="F:transferase activity, transferring alkyl or aryl (other than methyl) groups"/>
    <property type="evidence" value="ECO:0007669"/>
    <property type="project" value="InterPro"/>
</dbReference>
<feature type="transmembrane region" description="Helical" evidence="5">
    <location>
        <begin position="253"/>
        <end position="274"/>
    </location>
</feature>
<organism evidence="6 7">
    <name type="scientific">Microbispora oryzae</name>
    <dbReference type="NCBI Taxonomy" id="2806554"/>
    <lineage>
        <taxon>Bacteria</taxon>
        <taxon>Bacillati</taxon>
        <taxon>Actinomycetota</taxon>
        <taxon>Actinomycetes</taxon>
        <taxon>Streptosporangiales</taxon>
        <taxon>Streptosporangiaceae</taxon>
        <taxon>Microbispora</taxon>
    </lineage>
</organism>
<feature type="transmembrane region" description="Helical" evidence="5">
    <location>
        <begin position="149"/>
        <end position="171"/>
    </location>
</feature>
<dbReference type="Pfam" id="PF01040">
    <property type="entry name" value="UbiA"/>
    <property type="match status" value="1"/>
</dbReference>
<protein>
    <submittedName>
        <fullName evidence="6">UbiA family prenyltransferase</fullName>
    </submittedName>
</protein>
<evidence type="ECO:0000256" key="1">
    <source>
        <dbReference type="ARBA" id="ARBA00004141"/>
    </source>
</evidence>
<evidence type="ECO:0000256" key="3">
    <source>
        <dbReference type="ARBA" id="ARBA00022989"/>
    </source>
</evidence>
<feature type="transmembrane region" description="Helical" evidence="5">
    <location>
        <begin position="191"/>
        <end position="219"/>
    </location>
</feature>
<dbReference type="PANTHER" id="PTHR42723:SF1">
    <property type="entry name" value="CHLOROPHYLL SYNTHASE, CHLOROPLASTIC"/>
    <property type="match status" value="1"/>
</dbReference>
<sequence>MLAIRTWAPQRPSAIRILLLCVVEARPCVLGVSALRFLTGAALALPAGASPNPLTVLQGMAAWVLSILAIYLFNGVTDVTEDRINGSGRPIARGDLPQRTAALVVAAAAVLALAATLGLPAPMAVIIALNLVLGYLYSGRPAPLKDSVAGTLTVLCVSGLLSYLAGAVVAMDGAVGGTADGVAVGAGGGVADWAVGGAVLAMPHGLLVFAAAAISWMVLVGMPAKDLSDITGDAAVGRRTLGALVGERVSRRLMALAAVGVLTAFGVAVAIVGVPLEGPLLAMAAGVAAVVISGAKWLKFHPEDGDRRRRRRPYAAFMVTQHLLHIMAVLSVI</sequence>
<dbReference type="InterPro" id="IPR000537">
    <property type="entry name" value="UbiA_prenyltransferase"/>
</dbReference>
<evidence type="ECO:0000313" key="7">
    <source>
        <dbReference type="Proteomes" id="UP000674234"/>
    </source>
</evidence>
<evidence type="ECO:0000256" key="4">
    <source>
        <dbReference type="ARBA" id="ARBA00023136"/>
    </source>
</evidence>
<feature type="transmembrane region" description="Helical" evidence="5">
    <location>
        <begin position="280"/>
        <end position="298"/>
    </location>
</feature>
<evidence type="ECO:0000313" key="6">
    <source>
        <dbReference type="EMBL" id="MBP2707900.1"/>
    </source>
</evidence>
<evidence type="ECO:0000256" key="5">
    <source>
        <dbReference type="SAM" id="Phobius"/>
    </source>
</evidence>
<keyword evidence="4 5" id="KW-0472">Membrane</keyword>
<proteinExistence type="predicted"/>
<dbReference type="Gene3D" id="1.10.357.140">
    <property type="entry name" value="UbiA prenyltransferase"/>
    <property type="match status" value="1"/>
</dbReference>
<feature type="transmembrane region" description="Helical" evidence="5">
    <location>
        <begin position="55"/>
        <end position="76"/>
    </location>
</feature>
<dbReference type="AlphaFoldDB" id="A0A940WLM1"/>
<keyword evidence="7" id="KW-1185">Reference proteome</keyword>
<gene>
    <name evidence="6" type="ORF">JOL79_29385</name>
</gene>
<dbReference type="Proteomes" id="UP000674234">
    <property type="component" value="Unassembled WGS sequence"/>
</dbReference>
<name>A0A940WLM1_9ACTN</name>
<comment type="subcellular location">
    <subcellularLocation>
        <location evidence="1">Membrane</location>
        <topology evidence="1">Multi-pass membrane protein</topology>
    </subcellularLocation>
</comment>
<comment type="caution">
    <text evidence="6">The sequence shown here is derived from an EMBL/GenBank/DDBJ whole genome shotgun (WGS) entry which is preliminary data.</text>
</comment>